<dbReference type="InterPro" id="IPR004108">
    <property type="entry name" value="Fe_hydrogenase_lsu_C"/>
</dbReference>
<dbReference type="Gene3D" id="4.10.260.20">
    <property type="entry name" value="Iron hydrogenase, small subunit"/>
    <property type="match status" value="1"/>
</dbReference>
<feature type="domain" description="2Fe-2S ferredoxin-type" evidence="14">
    <location>
        <begin position="3"/>
        <end position="80"/>
    </location>
</feature>
<sequence length="663" mass="74364">MENKKYIEIDNRKVEIEDERNILELARKANIDIPTFCYHSELSIYGACRLCMVEIEGRGLTTSCSTKPEPGMKIKTNTRQLREIRKTIIELILANHDKNCPTCQKNQSCKLQDLARRFDIDEISFKQTEKDEPKDESSHALIRDPNKCILCGDCVRMCNEIQGIGALDFAYRGAKVQVLPAFGHDISDVDCVNCGQCARVCPTGAIVPKKEIDEVWEKIDEDKMVVAQIAPAVRVSLGEYFGKEPGEVSTGQIVSALKMLGVDKVYDTSFTADLTVLEEGAEFLERLETDQNLPQFSSCCPGWVKFAEQYFPELLDNISSCKSPQQMFGSLAKKILPEKNNIEEEDLSVISIMPCTAKKYEAKREELKDEIDNVITTQELGLMIEQAGIDFNSLEPESLDMPFGFKTGGGVIFGSSGGVSEAVLRYVSEKVTGKKSDSYEYRETRGEEGIREVTVNLDGKEINMAIVYGLANAKKVAKDVLNDKCKYDFIEVMACPGGCIGGAGQPVSYDLETIKRRGESLYQIDKSLHLHKPQDNPYITECYDDVLDEIGSKRAHELLHTKYYNKQRISKEGLELIKQSKDKKIEIGVCVGTNCYVKGSQELLRRIMQYIQKKGYSDIVDAQATFCFENCSQAPVVRIGDELINGCTFDKAMNVLEEKIKNI</sequence>
<dbReference type="GO" id="GO:0008137">
    <property type="term" value="F:NADH dehydrogenase (ubiquinone) activity"/>
    <property type="evidence" value="ECO:0007669"/>
    <property type="project" value="InterPro"/>
</dbReference>
<keyword evidence="12" id="KW-0472">Membrane</keyword>
<keyword evidence="6" id="KW-0479">Metal-binding</keyword>
<evidence type="ECO:0000256" key="11">
    <source>
        <dbReference type="ARBA" id="ARBA00023027"/>
    </source>
</evidence>
<evidence type="ECO:0000256" key="3">
    <source>
        <dbReference type="ARBA" id="ARBA00005404"/>
    </source>
</evidence>
<dbReference type="PROSITE" id="PS51085">
    <property type="entry name" value="2FE2S_FER_2"/>
    <property type="match status" value="1"/>
</dbReference>
<dbReference type="SUPFAM" id="SSF54292">
    <property type="entry name" value="2Fe-2S ferredoxin-like"/>
    <property type="match status" value="1"/>
</dbReference>
<evidence type="ECO:0000256" key="1">
    <source>
        <dbReference type="ARBA" id="ARBA00001966"/>
    </source>
</evidence>
<dbReference type="GO" id="GO:0005506">
    <property type="term" value="F:iron ion binding"/>
    <property type="evidence" value="ECO:0007669"/>
    <property type="project" value="InterPro"/>
</dbReference>
<evidence type="ECO:0000256" key="2">
    <source>
        <dbReference type="ARBA" id="ARBA00004370"/>
    </source>
</evidence>
<evidence type="ECO:0000256" key="9">
    <source>
        <dbReference type="ARBA" id="ARBA00023004"/>
    </source>
</evidence>
<keyword evidence="4" id="KW-0004">4Fe-4S</keyword>
<dbReference type="CDD" id="cd00207">
    <property type="entry name" value="fer2"/>
    <property type="match status" value="1"/>
</dbReference>
<reference evidence="17" key="1">
    <citation type="submission" date="2019-08" db="EMBL/GenBank/DDBJ databases">
        <title>Genomic characterization of a novel candidate phylum (ARYD3) from a high temperature, high salinity tertiary oil reservoir in north central Oklahoma, USA.</title>
        <authorList>
            <person name="Youssef N.H."/>
            <person name="Yadav A."/>
            <person name="Elshahed M.S."/>
        </authorList>
    </citation>
    <scope>NUCLEOTIDE SEQUENCE [LARGE SCALE GENOMIC DNA]</scope>
    <source>
        <strain evidence="17">ARYD3</strain>
    </source>
</reference>
<dbReference type="FunFam" id="3.10.20.740:FF:000004">
    <property type="entry name" value="NADH-quinone oxidoreductase"/>
    <property type="match status" value="1"/>
</dbReference>
<evidence type="ECO:0000256" key="10">
    <source>
        <dbReference type="ARBA" id="ARBA00023014"/>
    </source>
</evidence>
<accession>A0A5D0MHD6</accession>
<evidence type="ECO:0000259" key="14">
    <source>
        <dbReference type="PROSITE" id="PS51085"/>
    </source>
</evidence>
<feature type="domain" description="4Fe-4S ferredoxin-type" evidence="15">
    <location>
        <begin position="139"/>
        <end position="169"/>
    </location>
</feature>
<dbReference type="FunFam" id="3.30.70.20:FF:000035">
    <property type="entry name" value="Iron hydrogenase 1"/>
    <property type="match status" value="1"/>
</dbReference>
<comment type="subcellular location">
    <subcellularLocation>
        <location evidence="2">Membrane</location>
    </subcellularLocation>
</comment>
<dbReference type="Pfam" id="PF02906">
    <property type="entry name" value="Fe_hyd_lg_C"/>
    <property type="match status" value="1"/>
</dbReference>
<dbReference type="Pfam" id="PF13510">
    <property type="entry name" value="Fer2_4"/>
    <property type="match status" value="1"/>
</dbReference>
<organism evidence="17 18">
    <name type="scientific">Candidatus Mcinerneyibacterium aminivorans</name>
    <dbReference type="NCBI Taxonomy" id="2703815"/>
    <lineage>
        <taxon>Bacteria</taxon>
        <taxon>Candidatus Macinerneyibacteriota</taxon>
        <taxon>Candidatus Mcinerneyibacteria</taxon>
        <taxon>Candidatus Mcinerneyibacteriales</taxon>
        <taxon>Candidatus Mcinerneyibacteriaceae</taxon>
        <taxon>Candidatus Mcinerneyibacterium</taxon>
    </lineage>
</organism>
<protein>
    <submittedName>
        <fullName evidence="17">2Fe-2S iron-sulfur cluster binding domain-containing protein</fullName>
    </submittedName>
</protein>
<keyword evidence="8" id="KW-1278">Translocase</keyword>
<dbReference type="InterPro" id="IPR019574">
    <property type="entry name" value="NADH_UbQ_OxRdtase_Gsu_4Fe4S-bd"/>
</dbReference>
<dbReference type="SUPFAM" id="SSF52833">
    <property type="entry name" value="Thioredoxin-like"/>
    <property type="match status" value="1"/>
</dbReference>
<dbReference type="InterPro" id="IPR036249">
    <property type="entry name" value="Thioredoxin-like_sf"/>
</dbReference>
<dbReference type="PANTHER" id="PTHR11615">
    <property type="entry name" value="NITRATE, FORMATE, IRON DEHYDROGENASE"/>
    <property type="match status" value="1"/>
</dbReference>
<dbReference type="InterPro" id="IPR009016">
    <property type="entry name" value="Fe_hydrogenase"/>
</dbReference>
<dbReference type="Pfam" id="PF01257">
    <property type="entry name" value="2Fe-2S_thioredx"/>
    <property type="match status" value="1"/>
</dbReference>
<evidence type="ECO:0000256" key="8">
    <source>
        <dbReference type="ARBA" id="ARBA00022967"/>
    </source>
</evidence>
<keyword evidence="5" id="KW-0001">2Fe-2S</keyword>
<evidence type="ECO:0000256" key="6">
    <source>
        <dbReference type="ARBA" id="ARBA00022723"/>
    </source>
</evidence>
<dbReference type="SMART" id="SM00929">
    <property type="entry name" value="NADH-G_4Fe-4S_3"/>
    <property type="match status" value="1"/>
</dbReference>
<dbReference type="InterPro" id="IPR036991">
    <property type="entry name" value="Fe_hydrogenase_ssu_sf"/>
</dbReference>
<dbReference type="SUPFAM" id="SSF53920">
    <property type="entry name" value="Fe-only hydrogenase"/>
    <property type="match status" value="1"/>
</dbReference>
<evidence type="ECO:0000256" key="4">
    <source>
        <dbReference type="ARBA" id="ARBA00022485"/>
    </source>
</evidence>
<dbReference type="Gene3D" id="3.10.20.740">
    <property type="match status" value="1"/>
</dbReference>
<dbReference type="Pfam" id="PF10588">
    <property type="entry name" value="NADH-G_4Fe-4S_3"/>
    <property type="match status" value="1"/>
</dbReference>
<evidence type="ECO:0000313" key="18">
    <source>
        <dbReference type="Proteomes" id="UP000324143"/>
    </source>
</evidence>
<dbReference type="Pfam" id="PF12838">
    <property type="entry name" value="Fer4_7"/>
    <property type="match status" value="1"/>
</dbReference>
<evidence type="ECO:0000256" key="5">
    <source>
        <dbReference type="ARBA" id="ARBA00022714"/>
    </source>
</evidence>
<dbReference type="CDD" id="cd02980">
    <property type="entry name" value="TRX_Fd_family"/>
    <property type="match status" value="1"/>
</dbReference>
<dbReference type="InterPro" id="IPR000283">
    <property type="entry name" value="NADH_UbQ_OxRdtase_75kDa_su_CS"/>
</dbReference>
<comment type="similarity">
    <text evidence="3">Belongs to the complex I 75 kDa subunit family.</text>
</comment>
<dbReference type="InterPro" id="IPR050340">
    <property type="entry name" value="Cytosolic_Fe-S_CAF"/>
</dbReference>
<evidence type="ECO:0000256" key="12">
    <source>
        <dbReference type="ARBA" id="ARBA00023136"/>
    </source>
</evidence>
<evidence type="ECO:0000313" key="17">
    <source>
        <dbReference type="EMBL" id="TYB30850.1"/>
    </source>
</evidence>
<dbReference type="InterPro" id="IPR036010">
    <property type="entry name" value="2Fe-2S_ferredoxin-like_sf"/>
</dbReference>
<name>A0A5D0MHD6_9BACT</name>
<dbReference type="Gene3D" id="3.30.70.20">
    <property type="match status" value="1"/>
</dbReference>
<dbReference type="GO" id="GO:0042773">
    <property type="term" value="P:ATP synthesis coupled electron transport"/>
    <property type="evidence" value="ECO:0007669"/>
    <property type="project" value="InterPro"/>
</dbReference>
<dbReference type="PROSITE" id="PS00641">
    <property type="entry name" value="COMPLEX1_75K_1"/>
    <property type="match status" value="1"/>
</dbReference>
<dbReference type="NCBIfam" id="TIGR02512">
    <property type="entry name" value="FeFe_hydrog_A"/>
    <property type="match status" value="1"/>
</dbReference>
<dbReference type="InterPro" id="IPR017896">
    <property type="entry name" value="4Fe4S_Fe-S-bd"/>
</dbReference>
<dbReference type="Pfam" id="PF02256">
    <property type="entry name" value="Fe_hyd_SSU"/>
    <property type="match status" value="1"/>
</dbReference>
<dbReference type="Gene3D" id="3.40.950.10">
    <property type="entry name" value="Fe-only Hydrogenase (Larger Subunit), Chain L, domain 3"/>
    <property type="match status" value="1"/>
</dbReference>
<dbReference type="Proteomes" id="UP000324143">
    <property type="component" value="Unassembled WGS sequence"/>
</dbReference>
<dbReference type="PROSITE" id="PS51839">
    <property type="entry name" value="4FE4S_HC3"/>
    <property type="match status" value="1"/>
</dbReference>
<dbReference type="InterPro" id="IPR017900">
    <property type="entry name" value="4Fe4S_Fe_S_CS"/>
</dbReference>
<keyword evidence="18" id="KW-1185">Reference proteome</keyword>
<gene>
    <name evidence="17" type="ORF">FXF47_07170</name>
</gene>
<dbReference type="SMART" id="SM00902">
    <property type="entry name" value="Fe_hyd_SSU"/>
    <property type="match status" value="1"/>
</dbReference>
<dbReference type="InterPro" id="IPR001041">
    <property type="entry name" value="2Fe-2S_ferredoxin-type"/>
</dbReference>
<dbReference type="InterPro" id="IPR013352">
    <property type="entry name" value="Fe_hydrogenase_subset"/>
</dbReference>
<keyword evidence="7" id="KW-0677">Repeat</keyword>
<comment type="caution">
    <text evidence="17">The sequence shown here is derived from an EMBL/GenBank/DDBJ whole genome shotgun (WGS) entry which is preliminary data.</text>
</comment>
<evidence type="ECO:0000259" key="16">
    <source>
        <dbReference type="PROSITE" id="PS51839"/>
    </source>
</evidence>
<dbReference type="InterPro" id="IPR003149">
    <property type="entry name" value="Fe_hydrogenase_ssu"/>
</dbReference>
<dbReference type="GO" id="GO:0051539">
    <property type="term" value="F:4 iron, 4 sulfur cluster binding"/>
    <property type="evidence" value="ECO:0007669"/>
    <property type="project" value="UniProtKB-KW"/>
</dbReference>
<evidence type="ECO:0000256" key="7">
    <source>
        <dbReference type="ARBA" id="ARBA00022737"/>
    </source>
</evidence>
<comment type="cofactor">
    <cofactor evidence="13">
        <name>[2Fe-2S] cluster</name>
        <dbReference type="ChEBI" id="CHEBI:190135"/>
    </cofactor>
</comment>
<dbReference type="GO" id="GO:0008901">
    <property type="term" value="F:ferredoxin hydrogenase activity"/>
    <property type="evidence" value="ECO:0007669"/>
    <property type="project" value="InterPro"/>
</dbReference>
<dbReference type="SUPFAM" id="SSF54862">
    <property type="entry name" value="4Fe-4S ferredoxins"/>
    <property type="match status" value="1"/>
</dbReference>
<evidence type="ECO:0000259" key="15">
    <source>
        <dbReference type="PROSITE" id="PS51379"/>
    </source>
</evidence>
<dbReference type="GO" id="GO:0051537">
    <property type="term" value="F:2 iron, 2 sulfur cluster binding"/>
    <property type="evidence" value="ECO:0007669"/>
    <property type="project" value="UniProtKB-KW"/>
</dbReference>
<keyword evidence="10" id="KW-0411">Iron-sulfur</keyword>
<dbReference type="PROSITE" id="PS00198">
    <property type="entry name" value="4FE4S_FER_1"/>
    <property type="match status" value="1"/>
</dbReference>
<dbReference type="Gene3D" id="3.40.30.10">
    <property type="entry name" value="Glutaredoxin"/>
    <property type="match status" value="1"/>
</dbReference>
<feature type="domain" description="4Fe-4S His(Cys)3-ligated-type" evidence="16">
    <location>
        <begin position="80"/>
        <end position="119"/>
    </location>
</feature>
<feature type="domain" description="4Fe-4S ferredoxin-type" evidence="15">
    <location>
        <begin position="180"/>
        <end position="211"/>
    </location>
</feature>
<keyword evidence="9" id="KW-0408">Iron</keyword>
<dbReference type="Gene3D" id="3.40.50.1780">
    <property type="match status" value="1"/>
</dbReference>
<dbReference type="EMBL" id="VSIX01000068">
    <property type="protein sequence ID" value="TYB30850.1"/>
    <property type="molecule type" value="Genomic_DNA"/>
</dbReference>
<comment type="cofactor">
    <cofactor evidence="1">
        <name>[4Fe-4S] cluster</name>
        <dbReference type="ChEBI" id="CHEBI:49883"/>
    </cofactor>
</comment>
<proteinExistence type="inferred from homology"/>
<keyword evidence="11" id="KW-0520">NAD</keyword>
<dbReference type="PROSITE" id="PS51379">
    <property type="entry name" value="4FE4S_FER_2"/>
    <property type="match status" value="2"/>
</dbReference>
<dbReference type="AlphaFoldDB" id="A0A5D0MHD6"/>
<dbReference type="GO" id="GO:0016020">
    <property type="term" value="C:membrane"/>
    <property type="evidence" value="ECO:0007669"/>
    <property type="project" value="UniProtKB-SubCell"/>
</dbReference>
<evidence type="ECO:0000256" key="13">
    <source>
        <dbReference type="ARBA" id="ARBA00034078"/>
    </source>
</evidence>